<dbReference type="AlphaFoldDB" id="A0A9P6MK62"/>
<reference evidence="1" key="1">
    <citation type="journal article" date="2020" name="Fungal Divers.">
        <title>Resolving the Mortierellaceae phylogeny through synthesis of multi-gene phylogenetics and phylogenomics.</title>
        <authorList>
            <person name="Vandepol N."/>
            <person name="Liber J."/>
            <person name="Desiro A."/>
            <person name="Na H."/>
            <person name="Kennedy M."/>
            <person name="Barry K."/>
            <person name="Grigoriev I.V."/>
            <person name="Miller A.N."/>
            <person name="O'Donnell K."/>
            <person name="Stajich J.E."/>
            <person name="Bonito G."/>
        </authorList>
    </citation>
    <scope>NUCLEOTIDE SEQUENCE</scope>
    <source>
        <strain evidence="1">MES-2147</strain>
    </source>
</reference>
<dbReference type="SUPFAM" id="SSF82171">
    <property type="entry name" value="DPP6 N-terminal domain-like"/>
    <property type="match status" value="1"/>
</dbReference>
<name>A0A9P6MK62_9FUNG</name>
<organism evidence="1 2">
    <name type="scientific">Modicella reniformis</name>
    <dbReference type="NCBI Taxonomy" id="1440133"/>
    <lineage>
        <taxon>Eukaryota</taxon>
        <taxon>Fungi</taxon>
        <taxon>Fungi incertae sedis</taxon>
        <taxon>Mucoromycota</taxon>
        <taxon>Mortierellomycotina</taxon>
        <taxon>Mortierellomycetes</taxon>
        <taxon>Mortierellales</taxon>
        <taxon>Mortierellaceae</taxon>
        <taxon>Modicella</taxon>
    </lineage>
</organism>
<feature type="non-terminal residue" evidence="1">
    <location>
        <position position="139"/>
    </location>
</feature>
<gene>
    <name evidence="1" type="ORF">BGZ65_012863</name>
</gene>
<dbReference type="EMBL" id="JAAAHW010000243">
    <property type="protein sequence ID" value="KAG0004697.1"/>
    <property type="molecule type" value="Genomic_DNA"/>
</dbReference>
<dbReference type="Proteomes" id="UP000749646">
    <property type="component" value="Unassembled WGS sequence"/>
</dbReference>
<accession>A0A9P6MK62</accession>
<sequence length="139" mass="15089">MVNGFLHLYSVKSSTWDVINSTIEQTTVRDIHVATDPDTGVIYVLRQSGAPRGNSYSSLLSVDIKTQTVQKLNNTIQGHGYIAWSASHKSLLYIGEASGLVEYRPSSGWSPMTPSNPPQVPRSGACFVPAYGGAKMILF</sequence>
<comment type="caution">
    <text evidence="1">The sequence shown here is derived from an EMBL/GenBank/DDBJ whole genome shotgun (WGS) entry which is preliminary data.</text>
</comment>
<evidence type="ECO:0000313" key="2">
    <source>
        <dbReference type="Proteomes" id="UP000749646"/>
    </source>
</evidence>
<keyword evidence="2" id="KW-1185">Reference proteome</keyword>
<proteinExistence type="predicted"/>
<dbReference type="OrthoDB" id="10479998at2759"/>
<protein>
    <submittedName>
        <fullName evidence="1">Uncharacterized protein</fullName>
    </submittedName>
</protein>
<evidence type="ECO:0000313" key="1">
    <source>
        <dbReference type="EMBL" id="KAG0004697.1"/>
    </source>
</evidence>